<dbReference type="Gene3D" id="1.10.8.60">
    <property type="match status" value="1"/>
</dbReference>
<feature type="domain" description="DNA polymerase III delta subunit-like C-terminal" evidence="8">
    <location>
        <begin position="212"/>
        <end position="321"/>
    </location>
</feature>
<accession>A0ABU7RBH8</accession>
<name>A0ABU7RBH8_9ACTN</name>
<reference evidence="9 10" key="1">
    <citation type="submission" date="2024-01" db="EMBL/GenBank/DDBJ databases">
        <title>Description of Olsenella sp. nov., isolated from pig feces.</title>
        <authorList>
            <person name="Chang Y.-H."/>
        </authorList>
    </citation>
    <scope>NUCLEOTIDE SEQUENCE [LARGE SCALE GENOMIC DNA]</scope>
    <source>
        <strain evidence="9 10">YH-ols2223</strain>
    </source>
</reference>
<dbReference type="EMBL" id="JAZGJQ010000010">
    <property type="protein sequence ID" value="MEE6147960.1"/>
    <property type="molecule type" value="Genomic_DNA"/>
</dbReference>
<dbReference type="EC" id="2.7.7.7" evidence="1"/>
<sequence length="327" mass="35036">MAVAGKAGGRLLAAYLVVGADELKREVVVRRLKGRLDEGLAAFNLDERAASPDLEPQELVASLNTLPVGAAFRLVIVHGADKLAKPVSEAIVSYLANPNPACVLCLVAESLSKGTRLYKAVAAVGKGAILDCAPPKRWELPNYVIKHAASPSIGISVDRDAAEELVSRVGESTTMIDRQLRSLAELCRASGRVTLGDVEDNVARTAEVKPWDFLDAVCARRADRALELYRLMANPSHIALLALLVSRLRELVCAASLDRRGRAGAVASELGKRDWQVKNHVRWARAFAPGELEGCLVACAACERVLKGTGDDETAFVSLVLRICGRA</sequence>
<dbReference type="NCBIfam" id="TIGR01128">
    <property type="entry name" value="holA"/>
    <property type="match status" value="1"/>
</dbReference>
<evidence type="ECO:0000256" key="1">
    <source>
        <dbReference type="ARBA" id="ARBA00012417"/>
    </source>
</evidence>
<dbReference type="InterPro" id="IPR027417">
    <property type="entry name" value="P-loop_NTPase"/>
</dbReference>
<dbReference type="Gene3D" id="1.20.272.10">
    <property type="match status" value="1"/>
</dbReference>
<dbReference type="Gene3D" id="3.40.50.300">
    <property type="entry name" value="P-loop containing nucleotide triphosphate hydrolases"/>
    <property type="match status" value="1"/>
</dbReference>
<proteinExistence type="inferred from homology"/>
<dbReference type="InterPro" id="IPR008921">
    <property type="entry name" value="DNA_pol3_clamp-load_cplx_C"/>
</dbReference>
<dbReference type="SUPFAM" id="SSF48019">
    <property type="entry name" value="post-AAA+ oligomerization domain-like"/>
    <property type="match status" value="1"/>
</dbReference>
<dbReference type="Pfam" id="PF21694">
    <property type="entry name" value="DNA_pol3_delta_C"/>
    <property type="match status" value="1"/>
</dbReference>
<evidence type="ECO:0000256" key="3">
    <source>
        <dbReference type="ARBA" id="ARBA00022695"/>
    </source>
</evidence>
<keyword evidence="2 9" id="KW-0808">Transferase</keyword>
<gene>
    <name evidence="9" type="primary">holA</name>
    <name evidence="9" type="ORF">VXJ25_08205</name>
</gene>
<comment type="similarity">
    <text evidence="6">Belongs to the DNA polymerase HolA subunit family.</text>
</comment>
<evidence type="ECO:0000313" key="10">
    <source>
        <dbReference type="Proteomes" id="UP001332931"/>
    </source>
</evidence>
<organism evidence="9 10">
    <name type="scientific">Olsenella absiana</name>
    <dbReference type="NCBI Taxonomy" id="3115222"/>
    <lineage>
        <taxon>Bacteria</taxon>
        <taxon>Bacillati</taxon>
        <taxon>Actinomycetota</taxon>
        <taxon>Coriobacteriia</taxon>
        <taxon>Coriobacteriales</taxon>
        <taxon>Atopobiaceae</taxon>
        <taxon>Olsenella</taxon>
    </lineage>
</organism>
<dbReference type="InterPro" id="IPR005790">
    <property type="entry name" value="DNA_polIII_delta"/>
</dbReference>
<evidence type="ECO:0000313" key="9">
    <source>
        <dbReference type="EMBL" id="MEE6147960.1"/>
    </source>
</evidence>
<dbReference type="InterPro" id="IPR048466">
    <property type="entry name" value="DNA_pol3_delta-like_C"/>
</dbReference>
<dbReference type="PANTHER" id="PTHR34388:SF1">
    <property type="entry name" value="DNA POLYMERASE III SUBUNIT DELTA"/>
    <property type="match status" value="1"/>
</dbReference>
<keyword evidence="10" id="KW-1185">Reference proteome</keyword>
<keyword evidence="4" id="KW-0235">DNA replication</keyword>
<dbReference type="RefSeq" id="WP_330958725.1">
    <property type="nucleotide sequence ID" value="NZ_JAZGJQ010000010.1"/>
</dbReference>
<protein>
    <recommendedName>
        <fullName evidence="1">DNA-directed DNA polymerase</fullName>
        <ecNumber evidence="1">2.7.7.7</ecNumber>
    </recommendedName>
</protein>
<comment type="catalytic activity">
    <reaction evidence="7">
        <text>DNA(n) + a 2'-deoxyribonucleoside 5'-triphosphate = DNA(n+1) + diphosphate</text>
        <dbReference type="Rhea" id="RHEA:22508"/>
        <dbReference type="Rhea" id="RHEA-COMP:17339"/>
        <dbReference type="Rhea" id="RHEA-COMP:17340"/>
        <dbReference type="ChEBI" id="CHEBI:33019"/>
        <dbReference type="ChEBI" id="CHEBI:61560"/>
        <dbReference type="ChEBI" id="CHEBI:173112"/>
        <dbReference type="EC" id="2.7.7.7"/>
    </reaction>
</comment>
<evidence type="ECO:0000256" key="4">
    <source>
        <dbReference type="ARBA" id="ARBA00022705"/>
    </source>
</evidence>
<evidence type="ECO:0000256" key="7">
    <source>
        <dbReference type="ARBA" id="ARBA00049244"/>
    </source>
</evidence>
<evidence type="ECO:0000256" key="5">
    <source>
        <dbReference type="ARBA" id="ARBA00022932"/>
    </source>
</evidence>
<keyword evidence="3 9" id="KW-0548">Nucleotidyltransferase</keyword>
<evidence type="ECO:0000256" key="2">
    <source>
        <dbReference type="ARBA" id="ARBA00022679"/>
    </source>
</evidence>
<evidence type="ECO:0000256" key="6">
    <source>
        <dbReference type="ARBA" id="ARBA00034754"/>
    </source>
</evidence>
<dbReference type="GO" id="GO:0003887">
    <property type="term" value="F:DNA-directed DNA polymerase activity"/>
    <property type="evidence" value="ECO:0007669"/>
    <property type="project" value="UniProtKB-EC"/>
</dbReference>
<comment type="caution">
    <text evidence="9">The sequence shown here is derived from an EMBL/GenBank/DDBJ whole genome shotgun (WGS) entry which is preliminary data.</text>
</comment>
<evidence type="ECO:0000259" key="8">
    <source>
        <dbReference type="Pfam" id="PF21694"/>
    </source>
</evidence>
<keyword evidence="5" id="KW-0239">DNA-directed DNA polymerase</keyword>
<dbReference type="PANTHER" id="PTHR34388">
    <property type="entry name" value="DNA POLYMERASE III SUBUNIT DELTA"/>
    <property type="match status" value="1"/>
</dbReference>
<dbReference type="Proteomes" id="UP001332931">
    <property type="component" value="Unassembled WGS sequence"/>
</dbReference>
<dbReference type="SUPFAM" id="SSF52540">
    <property type="entry name" value="P-loop containing nucleoside triphosphate hydrolases"/>
    <property type="match status" value="1"/>
</dbReference>